<keyword evidence="4" id="KW-1185">Reference proteome</keyword>
<dbReference type="InterPro" id="IPR021796">
    <property type="entry name" value="Tll0287-like_dom"/>
</dbReference>
<dbReference type="Proteomes" id="UP000317593">
    <property type="component" value="Unassembled WGS sequence"/>
</dbReference>
<dbReference type="EMBL" id="FXTH01000007">
    <property type="protein sequence ID" value="SMO62960.1"/>
    <property type="molecule type" value="Genomic_DNA"/>
</dbReference>
<dbReference type="Pfam" id="PF11845">
    <property type="entry name" value="Tll0287-like"/>
    <property type="match status" value="1"/>
</dbReference>
<keyword evidence="1" id="KW-0732">Signal</keyword>
<feature type="domain" description="Tll0287-like" evidence="2">
    <location>
        <begin position="55"/>
        <end position="197"/>
    </location>
</feature>
<feature type="chain" id="PRO_5022102128" description="Tll0287-like domain-containing protein" evidence="1">
    <location>
        <begin position="21"/>
        <end position="210"/>
    </location>
</feature>
<dbReference type="OrthoDB" id="1494333at2"/>
<evidence type="ECO:0000256" key="1">
    <source>
        <dbReference type="SAM" id="SignalP"/>
    </source>
</evidence>
<proteinExistence type="predicted"/>
<organism evidence="3 4">
    <name type="scientific">Fodinibius sediminis</name>
    <dbReference type="NCBI Taxonomy" id="1214077"/>
    <lineage>
        <taxon>Bacteria</taxon>
        <taxon>Pseudomonadati</taxon>
        <taxon>Balneolota</taxon>
        <taxon>Balneolia</taxon>
        <taxon>Balneolales</taxon>
        <taxon>Balneolaceae</taxon>
        <taxon>Fodinibius</taxon>
    </lineage>
</organism>
<protein>
    <recommendedName>
        <fullName evidence="2">Tll0287-like domain-containing protein</fullName>
    </recommendedName>
</protein>
<name>A0A521CWB0_9BACT</name>
<evidence type="ECO:0000259" key="2">
    <source>
        <dbReference type="Pfam" id="PF11845"/>
    </source>
</evidence>
<sequence length="210" mass="23146">MRYVRSTVLLSLFMFLASCSSEPESPGERTASPFDTTAVVQEGKAITRATFKTLSSNLQKALAEGGVSHAIKFCNVEAMPLTDSLSSNFGVQIKRVSHRPRNINNRADSLELASVKTFLTQIENDEEPAPIVHRKGGDLVYHAPIRMASPLCLNCHGNPGTDIPPADLKVIKELYPQDEATGFELSELRGIWVVLFPEQYFDSGKLQQPQ</sequence>
<reference evidence="3 4" key="1">
    <citation type="submission" date="2017-05" db="EMBL/GenBank/DDBJ databases">
        <authorList>
            <person name="Varghese N."/>
            <person name="Submissions S."/>
        </authorList>
    </citation>
    <scope>NUCLEOTIDE SEQUENCE [LARGE SCALE GENOMIC DNA]</scope>
    <source>
        <strain evidence="3 4">DSM 21194</strain>
    </source>
</reference>
<feature type="signal peptide" evidence="1">
    <location>
        <begin position="1"/>
        <end position="20"/>
    </location>
</feature>
<dbReference type="PROSITE" id="PS51257">
    <property type="entry name" value="PROKAR_LIPOPROTEIN"/>
    <property type="match status" value="1"/>
</dbReference>
<accession>A0A521CWB0</accession>
<gene>
    <name evidence="3" type="ORF">SAMN06265218_107124</name>
</gene>
<dbReference type="RefSeq" id="WP_142714370.1">
    <property type="nucleotide sequence ID" value="NZ_FXTH01000007.1"/>
</dbReference>
<evidence type="ECO:0000313" key="3">
    <source>
        <dbReference type="EMBL" id="SMO62960.1"/>
    </source>
</evidence>
<evidence type="ECO:0000313" key="4">
    <source>
        <dbReference type="Proteomes" id="UP000317593"/>
    </source>
</evidence>
<dbReference type="AlphaFoldDB" id="A0A521CWB0"/>